<dbReference type="PROSITE" id="PS01209">
    <property type="entry name" value="LDLRA_1"/>
    <property type="match status" value="1"/>
</dbReference>
<name>A0A9J7LYW2_BRAFL</name>
<evidence type="ECO:0000313" key="6">
    <source>
        <dbReference type="RefSeq" id="XP_035691278.1"/>
    </source>
</evidence>
<dbReference type="GO" id="GO:0016020">
    <property type="term" value="C:membrane"/>
    <property type="evidence" value="ECO:0007669"/>
    <property type="project" value="InterPro"/>
</dbReference>
<sequence length="171" mass="18967">MSGRDVGKLTLYISDINGKRRVWEGQTAFAAWTREAVEVHSNVAFQVLFEGTVGTSHLGHIALDDISLTPGCQFEVDTCILSGPTFTCESGECVSKEHQCDFNHNCLDGSDEDDCNYDSGRCDFERNFCNWEQSDQDNFDFQRGQGSTDTSYTGPQMDHTKGNTRAGLSLI</sequence>
<gene>
    <name evidence="6" type="primary">LOC118426126</name>
</gene>
<dbReference type="OrthoDB" id="412155at2759"/>
<feature type="disulfide bond" evidence="2">
    <location>
        <begin position="100"/>
        <end position="115"/>
    </location>
</feature>
<dbReference type="InterPro" id="IPR036055">
    <property type="entry name" value="LDL_receptor-like_sf"/>
</dbReference>
<dbReference type="Proteomes" id="UP000001554">
    <property type="component" value="Chromosome 11"/>
</dbReference>
<feature type="disulfide bond" evidence="2">
    <location>
        <begin position="88"/>
        <end position="106"/>
    </location>
</feature>
<feature type="domain" description="MAM" evidence="4">
    <location>
        <begin position="120"/>
        <end position="171"/>
    </location>
</feature>
<dbReference type="Pfam" id="PF00057">
    <property type="entry name" value="Ldl_recept_a"/>
    <property type="match status" value="1"/>
</dbReference>
<feature type="region of interest" description="Disordered" evidence="3">
    <location>
        <begin position="142"/>
        <end position="171"/>
    </location>
</feature>
<evidence type="ECO:0000256" key="3">
    <source>
        <dbReference type="SAM" id="MobiDB-lite"/>
    </source>
</evidence>
<dbReference type="CDD" id="cd00112">
    <property type="entry name" value="LDLa"/>
    <property type="match status" value="1"/>
</dbReference>
<dbReference type="RefSeq" id="XP_035691278.1">
    <property type="nucleotide sequence ID" value="XM_035835385.1"/>
</dbReference>
<dbReference type="SMART" id="SM00192">
    <property type="entry name" value="LDLa"/>
    <property type="match status" value="1"/>
</dbReference>
<dbReference type="Gene3D" id="2.60.120.200">
    <property type="match status" value="2"/>
</dbReference>
<dbReference type="InterPro" id="IPR051560">
    <property type="entry name" value="MAM_domain-containing"/>
</dbReference>
<evidence type="ECO:0000256" key="2">
    <source>
        <dbReference type="PROSITE-ProRule" id="PRU00124"/>
    </source>
</evidence>
<proteinExistence type="predicted"/>
<evidence type="ECO:0000259" key="4">
    <source>
        <dbReference type="PROSITE" id="PS50060"/>
    </source>
</evidence>
<dbReference type="AlphaFoldDB" id="A0A9J7LYW2"/>
<feature type="compositionally biased region" description="Polar residues" evidence="3">
    <location>
        <begin position="144"/>
        <end position="154"/>
    </location>
</feature>
<dbReference type="GeneID" id="118426126"/>
<organism evidence="5 6">
    <name type="scientific">Branchiostoma floridae</name>
    <name type="common">Florida lancelet</name>
    <name type="synonym">Amphioxus</name>
    <dbReference type="NCBI Taxonomy" id="7739"/>
    <lineage>
        <taxon>Eukaryota</taxon>
        <taxon>Metazoa</taxon>
        <taxon>Chordata</taxon>
        <taxon>Cephalochordata</taxon>
        <taxon>Leptocardii</taxon>
        <taxon>Amphioxiformes</taxon>
        <taxon>Branchiostomatidae</taxon>
        <taxon>Branchiostoma</taxon>
    </lineage>
</organism>
<protein>
    <submittedName>
        <fullName evidence="6">MAM and LDL-receptor class A domain-containing protein 1-like</fullName>
    </submittedName>
</protein>
<dbReference type="PANTHER" id="PTHR23282">
    <property type="entry name" value="APICAL ENDOSOMAL GLYCOPROTEIN PRECURSOR"/>
    <property type="match status" value="1"/>
</dbReference>
<reference evidence="6" key="2">
    <citation type="submission" date="2025-08" db="UniProtKB">
        <authorList>
            <consortium name="RefSeq"/>
        </authorList>
    </citation>
    <scope>IDENTIFICATION</scope>
    <source>
        <strain evidence="6">S238N-H82</strain>
        <tissue evidence="6">Testes</tissue>
    </source>
</reference>
<evidence type="ECO:0000256" key="1">
    <source>
        <dbReference type="ARBA" id="ARBA00023157"/>
    </source>
</evidence>
<dbReference type="PROSITE" id="PS50068">
    <property type="entry name" value="LDLRA_2"/>
    <property type="match status" value="1"/>
</dbReference>
<dbReference type="OMA" id="PTFTCES"/>
<dbReference type="PANTHER" id="PTHR23282:SF146">
    <property type="entry name" value="RT07201P-RELATED"/>
    <property type="match status" value="1"/>
</dbReference>
<accession>A0A9J7LYW2</accession>
<dbReference type="Gene3D" id="4.10.400.10">
    <property type="entry name" value="Low-density Lipoprotein Receptor"/>
    <property type="match status" value="1"/>
</dbReference>
<evidence type="ECO:0000313" key="5">
    <source>
        <dbReference type="Proteomes" id="UP000001554"/>
    </source>
</evidence>
<dbReference type="SUPFAM" id="SSF57424">
    <property type="entry name" value="LDL receptor-like module"/>
    <property type="match status" value="1"/>
</dbReference>
<dbReference type="SUPFAM" id="SSF49899">
    <property type="entry name" value="Concanavalin A-like lectins/glucanases"/>
    <property type="match status" value="2"/>
</dbReference>
<reference evidence="5" key="1">
    <citation type="journal article" date="2020" name="Nat. Ecol. Evol.">
        <title>Deeply conserved synteny resolves early events in vertebrate evolution.</title>
        <authorList>
            <person name="Simakov O."/>
            <person name="Marletaz F."/>
            <person name="Yue J.X."/>
            <person name="O'Connell B."/>
            <person name="Jenkins J."/>
            <person name="Brandt A."/>
            <person name="Calef R."/>
            <person name="Tung C.H."/>
            <person name="Huang T.K."/>
            <person name="Schmutz J."/>
            <person name="Satoh N."/>
            <person name="Yu J.K."/>
            <person name="Putnam N.H."/>
            <person name="Green R.E."/>
            <person name="Rokhsar D.S."/>
        </authorList>
    </citation>
    <scope>NUCLEOTIDE SEQUENCE [LARGE SCALE GENOMIC DNA]</scope>
    <source>
        <strain evidence="5">S238N-H82</strain>
    </source>
</reference>
<keyword evidence="5" id="KW-1185">Reference proteome</keyword>
<dbReference type="InterPro" id="IPR013320">
    <property type="entry name" value="ConA-like_dom_sf"/>
</dbReference>
<dbReference type="PROSITE" id="PS50060">
    <property type="entry name" value="MAM_2"/>
    <property type="match status" value="2"/>
</dbReference>
<comment type="caution">
    <text evidence="2">Lacks conserved residue(s) required for the propagation of feature annotation.</text>
</comment>
<dbReference type="Pfam" id="PF00629">
    <property type="entry name" value="MAM"/>
    <property type="match status" value="2"/>
</dbReference>
<dbReference type="InterPro" id="IPR002172">
    <property type="entry name" value="LDrepeatLR_classA_rpt"/>
</dbReference>
<feature type="domain" description="MAM" evidence="4">
    <location>
        <begin position="1"/>
        <end position="74"/>
    </location>
</feature>
<keyword evidence="1 2" id="KW-1015">Disulfide bond</keyword>
<dbReference type="InterPro" id="IPR023415">
    <property type="entry name" value="LDLR_class-A_CS"/>
</dbReference>
<dbReference type="KEGG" id="bfo:118426126"/>
<dbReference type="InterPro" id="IPR000998">
    <property type="entry name" value="MAM_dom"/>
</dbReference>